<dbReference type="Gene3D" id="1.25.40.20">
    <property type="entry name" value="Ankyrin repeat-containing domain"/>
    <property type="match status" value="2"/>
</dbReference>
<evidence type="ECO:0000313" key="4">
    <source>
        <dbReference type="EMBL" id="KAK4215402.1"/>
    </source>
</evidence>
<evidence type="ECO:0000256" key="1">
    <source>
        <dbReference type="PROSITE-ProRule" id="PRU00023"/>
    </source>
</evidence>
<reference evidence="4" key="2">
    <citation type="submission" date="2023-05" db="EMBL/GenBank/DDBJ databases">
        <authorList>
            <consortium name="Lawrence Berkeley National Laboratory"/>
            <person name="Steindorff A."/>
            <person name="Hensen N."/>
            <person name="Bonometti L."/>
            <person name="Westerberg I."/>
            <person name="Brannstrom I.O."/>
            <person name="Guillou S."/>
            <person name="Cros-Aarteil S."/>
            <person name="Calhoun S."/>
            <person name="Haridas S."/>
            <person name="Kuo A."/>
            <person name="Mondo S."/>
            <person name="Pangilinan J."/>
            <person name="Riley R."/>
            <person name="Labutti K."/>
            <person name="Andreopoulos B."/>
            <person name="Lipzen A."/>
            <person name="Chen C."/>
            <person name="Yanf M."/>
            <person name="Daum C."/>
            <person name="Ng V."/>
            <person name="Clum A."/>
            <person name="Ohm R."/>
            <person name="Martin F."/>
            <person name="Silar P."/>
            <person name="Natvig D."/>
            <person name="Lalanne C."/>
            <person name="Gautier V."/>
            <person name="Ament-Velasquez S.L."/>
            <person name="Kruys A."/>
            <person name="Hutchinson M.I."/>
            <person name="Powell A.J."/>
            <person name="Barry K."/>
            <person name="Miller A.N."/>
            <person name="Grigoriev I.V."/>
            <person name="Debuchy R."/>
            <person name="Gladieux P."/>
            <person name="Thoren M.H."/>
            <person name="Johannesson H."/>
        </authorList>
    </citation>
    <scope>NUCLEOTIDE SEQUENCE</scope>
    <source>
        <strain evidence="4">PSN293</strain>
    </source>
</reference>
<feature type="compositionally biased region" description="Polar residues" evidence="2">
    <location>
        <begin position="309"/>
        <end position="332"/>
    </location>
</feature>
<feature type="repeat" description="ANK" evidence="1">
    <location>
        <begin position="380"/>
        <end position="406"/>
    </location>
</feature>
<dbReference type="SUPFAM" id="SSF48403">
    <property type="entry name" value="Ankyrin repeat"/>
    <property type="match status" value="1"/>
</dbReference>
<name>A0AAN6YF08_9PEZI</name>
<dbReference type="InterPro" id="IPR002110">
    <property type="entry name" value="Ankyrin_rpt"/>
</dbReference>
<sequence length="663" mass="73897">MSTTMDRTPDWDAHQPVIEDLYWHEGKELPEVMRIMEDAYGFVATRKQYKKQLKAWGYEKNIKAHEMIVMLQIQKRRLEEEGKVTEFIRRGRVVPAEKLARFRKRYKITELDETHIIPNERATTPDDITYRTPEPETLESPLSATSDKSGEPDDDRSLDEEGDSTMFPALASAQVPVYGHHSPTLPRAEEAWLSINDPFNYAQVSSSMSAEFSGMAGKVTPNTPSGFHTNIRNDYSDPLSPSTFAAQTQDPNFGPIPIITHNLGHMDTAWNLGFLPQEIRPSVSVSPQEPSRPLGEQYFDYPVGPPTQQNMSWASSCPQTIPKSQGNSSRQISPVVDRSRDTRQGYSPVRPLENINTAASVLNHVAPGFNPTLGALAAFRNCSPLHCAVIRGDVDRVRTLLVRGDDPSPVALGGITPLHLAAFQRSTCLINLLREHGAKLDAVTNCDQSVLFFAVCNPDRLKCGDKPPQGPKVLADLPVHRTDDNTVDTINALFDCPVGWIRLLRIVDKADDDGTTPLMAAAEEGFIRTATLLLQRGARPEKKDKASYTALRYAARLKCPELARLLLKADTRIQDRDLSHMLKLVTRNLPTARFDTDRRASFGQGFPHQPRDSHCEGSAAVLGEMARVYREMDVLAKLISLAEQQELSPRVVEYLTSVCQLNG</sequence>
<evidence type="ECO:0000313" key="5">
    <source>
        <dbReference type="Proteomes" id="UP001301769"/>
    </source>
</evidence>
<dbReference type="PANTHER" id="PTHR38788:SF3">
    <property type="entry name" value="CLR5 DOMAIN-CONTAINING PROTEIN"/>
    <property type="match status" value="1"/>
</dbReference>
<dbReference type="PANTHER" id="PTHR38788">
    <property type="entry name" value="CLR5 DOMAIN-CONTAINING PROTEIN"/>
    <property type="match status" value="1"/>
</dbReference>
<dbReference type="AlphaFoldDB" id="A0AAN6YF08"/>
<dbReference type="Proteomes" id="UP001301769">
    <property type="component" value="Unassembled WGS sequence"/>
</dbReference>
<reference evidence="4" key="1">
    <citation type="journal article" date="2023" name="Mol. Phylogenet. Evol.">
        <title>Genome-scale phylogeny and comparative genomics of the fungal order Sordariales.</title>
        <authorList>
            <person name="Hensen N."/>
            <person name="Bonometti L."/>
            <person name="Westerberg I."/>
            <person name="Brannstrom I.O."/>
            <person name="Guillou S."/>
            <person name="Cros-Aarteil S."/>
            <person name="Calhoun S."/>
            <person name="Haridas S."/>
            <person name="Kuo A."/>
            <person name="Mondo S."/>
            <person name="Pangilinan J."/>
            <person name="Riley R."/>
            <person name="LaButti K."/>
            <person name="Andreopoulos B."/>
            <person name="Lipzen A."/>
            <person name="Chen C."/>
            <person name="Yan M."/>
            <person name="Daum C."/>
            <person name="Ng V."/>
            <person name="Clum A."/>
            <person name="Steindorff A."/>
            <person name="Ohm R.A."/>
            <person name="Martin F."/>
            <person name="Silar P."/>
            <person name="Natvig D.O."/>
            <person name="Lalanne C."/>
            <person name="Gautier V."/>
            <person name="Ament-Velasquez S.L."/>
            <person name="Kruys A."/>
            <person name="Hutchinson M.I."/>
            <person name="Powell A.J."/>
            <person name="Barry K."/>
            <person name="Miller A.N."/>
            <person name="Grigoriev I.V."/>
            <person name="Debuchy R."/>
            <person name="Gladieux P."/>
            <person name="Hiltunen Thoren M."/>
            <person name="Johannesson H."/>
        </authorList>
    </citation>
    <scope>NUCLEOTIDE SEQUENCE</scope>
    <source>
        <strain evidence="4">PSN293</strain>
    </source>
</reference>
<dbReference type="InterPro" id="IPR025676">
    <property type="entry name" value="Clr5_dom"/>
</dbReference>
<feature type="repeat" description="ANK" evidence="1">
    <location>
        <begin position="513"/>
        <end position="545"/>
    </location>
</feature>
<organism evidence="4 5">
    <name type="scientific">Rhypophila decipiens</name>
    <dbReference type="NCBI Taxonomy" id="261697"/>
    <lineage>
        <taxon>Eukaryota</taxon>
        <taxon>Fungi</taxon>
        <taxon>Dikarya</taxon>
        <taxon>Ascomycota</taxon>
        <taxon>Pezizomycotina</taxon>
        <taxon>Sordariomycetes</taxon>
        <taxon>Sordariomycetidae</taxon>
        <taxon>Sordariales</taxon>
        <taxon>Naviculisporaceae</taxon>
        <taxon>Rhypophila</taxon>
    </lineage>
</organism>
<feature type="region of interest" description="Disordered" evidence="2">
    <location>
        <begin position="117"/>
        <end position="163"/>
    </location>
</feature>
<keyword evidence="1" id="KW-0040">ANK repeat</keyword>
<feature type="region of interest" description="Disordered" evidence="2">
    <location>
        <begin position="309"/>
        <end position="349"/>
    </location>
</feature>
<keyword evidence="5" id="KW-1185">Reference proteome</keyword>
<dbReference type="PROSITE" id="PS50297">
    <property type="entry name" value="ANK_REP_REGION"/>
    <property type="match status" value="3"/>
</dbReference>
<evidence type="ECO:0000259" key="3">
    <source>
        <dbReference type="Pfam" id="PF14420"/>
    </source>
</evidence>
<evidence type="ECO:0000256" key="2">
    <source>
        <dbReference type="SAM" id="MobiDB-lite"/>
    </source>
</evidence>
<feature type="repeat" description="ANK" evidence="1">
    <location>
        <begin position="413"/>
        <end position="445"/>
    </location>
</feature>
<dbReference type="InterPro" id="IPR036770">
    <property type="entry name" value="Ankyrin_rpt-contain_sf"/>
</dbReference>
<dbReference type="SMART" id="SM00248">
    <property type="entry name" value="ANK"/>
    <property type="match status" value="4"/>
</dbReference>
<comment type="caution">
    <text evidence="4">The sequence shown here is derived from an EMBL/GenBank/DDBJ whole genome shotgun (WGS) entry which is preliminary data.</text>
</comment>
<accession>A0AAN6YF08</accession>
<feature type="compositionally biased region" description="Acidic residues" evidence="2">
    <location>
        <begin position="152"/>
        <end position="163"/>
    </location>
</feature>
<proteinExistence type="predicted"/>
<dbReference type="Pfam" id="PF12796">
    <property type="entry name" value="Ank_2"/>
    <property type="match status" value="1"/>
</dbReference>
<gene>
    <name evidence="4" type="ORF">QBC37DRAFT_125324</name>
</gene>
<protein>
    <recommendedName>
        <fullName evidence="3">Clr5 domain-containing protein</fullName>
    </recommendedName>
</protein>
<feature type="domain" description="Clr5" evidence="3">
    <location>
        <begin position="9"/>
        <end position="60"/>
    </location>
</feature>
<dbReference type="EMBL" id="MU858080">
    <property type="protein sequence ID" value="KAK4215402.1"/>
    <property type="molecule type" value="Genomic_DNA"/>
</dbReference>
<dbReference type="Pfam" id="PF14420">
    <property type="entry name" value="Clr5"/>
    <property type="match status" value="1"/>
</dbReference>
<dbReference type="PROSITE" id="PS50088">
    <property type="entry name" value="ANK_REPEAT"/>
    <property type="match status" value="3"/>
</dbReference>
<dbReference type="Pfam" id="PF00023">
    <property type="entry name" value="Ank"/>
    <property type="match status" value="2"/>
</dbReference>